<evidence type="ECO:0000313" key="1">
    <source>
        <dbReference type="EMBL" id="WAJ26811.1"/>
    </source>
</evidence>
<proteinExistence type="predicted"/>
<organism evidence="1 2">
    <name type="scientific">Antarcticirhabdus aurantiaca</name>
    <dbReference type="NCBI Taxonomy" id="2606717"/>
    <lineage>
        <taxon>Bacteria</taxon>
        <taxon>Pseudomonadati</taxon>
        <taxon>Pseudomonadota</taxon>
        <taxon>Alphaproteobacteria</taxon>
        <taxon>Hyphomicrobiales</taxon>
        <taxon>Aurantimonadaceae</taxon>
        <taxon>Antarcticirhabdus</taxon>
    </lineage>
</organism>
<gene>
    <name evidence="1" type="ORF">OXU80_18340</name>
</gene>
<reference evidence="1" key="1">
    <citation type="submission" date="2022-11" db="EMBL/GenBank/DDBJ databases">
        <title>beta-Carotene-producing bacterium, Jeongeuplla avenae sp. nov., alleviates the salt stress of Arabidopsis seedlings.</title>
        <authorList>
            <person name="Jiang L."/>
            <person name="Lee J."/>
        </authorList>
    </citation>
    <scope>NUCLEOTIDE SEQUENCE</scope>
    <source>
        <strain evidence="1">DY_R2A_6</strain>
    </source>
</reference>
<dbReference type="EMBL" id="CP113520">
    <property type="protein sequence ID" value="WAJ26811.1"/>
    <property type="molecule type" value="Genomic_DNA"/>
</dbReference>
<protein>
    <submittedName>
        <fullName evidence="1">Hybrid-cluster NAD(P)-dependent oxidoreductase</fullName>
    </submittedName>
</protein>
<evidence type="ECO:0000313" key="2">
    <source>
        <dbReference type="Proteomes" id="UP001163223"/>
    </source>
</evidence>
<keyword evidence="2" id="KW-1185">Reference proteome</keyword>
<dbReference type="Proteomes" id="UP001163223">
    <property type="component" value="Chromosome"/>
</dbReference>
<accession>A0ACD4NJE1</accession>
<sequence length="370" mass="38848">MTATTIAPGALRLDRAKPFDARAQRLVCMGRTSHSADAASFLFRAEGGGFFAYEPGQFVTLELPLAAGPLHRTYTLSSTPSRPFAVEVTVKAQGASQASRWMIEHLRPGMALKALAPAGRFTLSAADPAARGYLFVSAGSGATPMMSMLRWLADCAPEADVVYLHVARRPEDILFHHELELIDAGMPNLRLGFLVSQGAGPKGGGRRGWAGPVGRLDDTRLSLLAPDLDGRDVFCCGPEGFMDSVRALLEARGFPMARYHQESFGATGAGEPAPVTAAQAQAAPAGAPIRFTLSDREARAIPGQTVLQAARGAGVRIPAACESGLCGTCKVMAAGPVEMSHNGGILDEEIEEGYILACCSRPTGAISVDA</sequence>
<name>A0ACD4NJE1_9HYPH</name>